<gene>
    <name evidence="4" type="ORF">G4G71_02310</name>
</gene>
<dbReference type="EMBL" id="CP048833">
    <property type="protein sequence ID" value="QJP06766.1"/>
    <property type="molecule type" value="Genomic_DNA"/>
</dbReference>
<feature type="transmembrane region" description="Helical" evidence="1">
    <location>
        <begin position="120"/>
        <end position="140"/>
    </location>
</feature>
<keyword evidence="1" id="KW-1133">Transmembrane helix</keyword>
<dbReference type="RefSeq" id="WP_169935246.1">
    <property type="nucleotide sequence ID" value="NZ_CP048833.1"/>
</dbReference>
<feature type="transmembrane region" description="Helical" evidence="1">
    <location>
        <begin position="402"/>
        <end position="418"/>
    </location>
</feature>
<evidence type="ECO:0000313" key="4">
    <source>
        <dbReference type="EMBL" id="QJP06766.1"/>
    </source>
</evidence>
<name>A0A7Z3GNH4_9PSED</name>
<feature type="transmembrane region" description="Helical" evidence="1">
    <location>
        <begin position="243"/>
        <end position="265"/>
    </location>
</feature>
<feature type="transmembrane region" description="Helical" evidence="1">
    <location>
        <begin position="146"/>
        <end position="164"/>
    </location>
</feature>
<keyword evidence="1" id="KW-0812">Transmembrane</keyword>
<accession>A0A7Z3GNH4</accession>
<evidence type="ECO:0000259" key="3">
    <source>
        <dbReference type="Pfam" id="PF25853"/>
    </source>
</evidence>
<evidence type="ECO:0000256" key="1">
    <source>
        <dbReference type="SAM" id="Phobius"/>
    </source>
</evidence>
<feature type="transmembrane region" description="Helical" evidence="1">
    <location>
        <begin position="303"/>
        <end position="321"/>
    </location>
</feature>
<dbReference type="Proteomes" id="UP000502549">
    <property type="component" value="Chromosome"/>
</dbReference>
<feature type="transmembrane region" description="Helical" evidence="1">
    <location>
        <begin position="201"/>
        <end position="231"/>
    </location>
</feature>
<organism evidence="4 5">
    <name type="scientific">Pseudomonas multiresinivorans</name>
    <dbReference type="NCBI Taxonomy" id="95301"/>
    <lineage>
        <taxon>Bacteria</taxon>
        <taxon>Pseudomonadati</taxon>
        <taxon>Pseudomonadota</taxon>
        <taxon>Gammaproteobacteria</taxon>
        <taxon>Pseudomonadales</taxon>
        <taxon>Pseudomonadaceae</taxon>
        <taxon>Pseudomonas</taxon>
    </lineage>
</organism>
<feature type="transmembrane region" description="Helical" evidence="1">
    <location>
        <begin position="333"/>
        <end position="354"/>
    </location>
</feature>
<feature type="transmembrane region" description="Helical" evidence="1">
    <location>
        <begin position="28"/>
        <end position="46"/>
    </location>
</feature>
<dbReference type="Pfam" id="PF19830">
    <property type="entry name" value="DUF6311"/>
    <property type="match status" value="1"/>
</dbReference>
<reference evidence="4 5" key="1">
    <citation type="submission" date="2020-02" db="EMBL/GenBank/DDBJ databases">
        <title>Complete genome sequence of Pseudomonas multiresinivorans ORNL1.</title>
        <authorList>
            <person name="Podar M."/>
        </authorList>
    </citation>
    <scope>NUCLEOTIDE SEQUENCE [LARGE SCALE GENOMIC DNA]</scope>
    <source>
        <strain evidence="5">populi</strain>
    </source>
</reference>
<proteinExistence type="predicted"/>
<sequence length="705" mass="76699">MSQFQKLPEPATLSKSAWFWREAPSSTAYAAALLMALALVLYLYPLSFLAGHGLFFEGGDAASHVAGWLFFEKDDWHFPLLKSVRLNAPEGTSIAFTDSIPLLALLLKPFRTLLPDGYHYFGLWHGFSYLLQAAAAVFLIRSLKVRHLPGALLAAAFAITWPALTHRLGHTALMTQGLLLIALGIYFRSFQTTWSLSRTSISFIALTCAALLIHPYLLAMIYPVFIACLLARHQRSRLTLAQGARWIITSLAALLLIMYAGGYFIGKGAAIGGFGVYSMNLLSPFCGGLLCAPVDATGGQDEGFNYLGAGILLLLPIALALQGADLFRALRKHWPLTLVMAGFLLYAASDRIFLGQHLLLDVPLPRLLEGAFGIFRVSGRFFWLVGYGLLFAVLATLLRRQSGALLLIIAAALALQWYDTHPLRDRVQFFTRLSPTLELVPWRSALAGLHNIEIYPAFGCKDNPTEDYVRYQYIAANLGLTINSAYTARTVVHCDQKNAFSQAPAQDGQLYVRAGFLRNSLDLPPLFQQAIAAGDCLLDTVHLICAKNHSGASWGAVGSPLTLQQQEFSAHWEAAQLPSLIGQLQGDRLVPRTPGQAGYLSYGPYIDLPAGVYQHRIDYLSQADDTTTVGSWDLVGQQASGTVVTLASGPLKGTSGNSIALTGRAALNGPLQKVELRLFSNGGDVQLEAISLSADHPALNVQQDR</sequence>
<evidence type="ECO:0000259" key="2">
    <source>
        <dbReference type="Pfam" id="PF19830"/>
    </source>
</evidence>
<dbReference type="KEGG" id="pmui:G4G71_02310"/>
<keyword evidence="5" id="KW-1185">Reference proteome</keyword>
<feature type="domain" description="DUF6311" evidence="3">
    <location>
        <begin position="442"/>
        <end position="512"/>
    </location>
</feature>
<dbReference type="AlphaFoldDB" id="A0A7Z3GNH4"/>
<dbReference type="InterPro" id="IPR058671">
    <property type="entry name" value="DUF6311_C"/>
</dbReference>
<feature type="transmembrane region" description="Helical" evidence="1">
    <location>
        <begin position="374"/>
        <end position="395"/>
    </location>
</feature>
<dbReference type="InterPro" id="IPR046278">
    <property type="entry name" value="DUF6311"/>
</dbReference>
<dbReference type="Pfam" id="PF25853">
    <property type="entry name" value="DUF6311_C"/>
    <property type="match status" value="1"/>
</dbReference>
<evidence type="ECO:0000313" key="5">
    <source>
        <dbReference type="Proteomes" id="UP000502549"/>
    </source>
</evidence>
<protein>
    <submittedName>
        <fullName evidence="4">Uncharacterized protein</fullName>
    </submittedName>
</protein>
<feature type="transmembrane region" description="Helical" evidence="1">
    <location>
        <begin position="171"/>
        <end position="189"/>
    </location>
</feature>
<keyword evidence="1" id="KW-0472">Membrane</keyword>
<feature type="domain" description="DUF6311" evidence="2">
    <location>
        <begin position="34"/>
        <end position="420"/>
    </location>
</feature>